<keyword evidence="2" id="KW-1185">Reference proteome</keyword>
<organism evidence="1 2">
    <name type="scientific">Gimesia alba</name>
    <dbReference type="NCBI Taxonomy" id="2527973"/>
    <lineage>
        <taxon>Bacteria</taxon>
        <taxon>Pseudomonadati</taxon>
        <taxon>Planctomycetota</taxon>
        <taxon>Planctomycetia</taxon>
        <taxon>Planctomycetales</taxon>
        <taxon>Planctomycetaceae</taxon>
        <taxon>Gimesia</taxon>
    </lineage>
</organism>
<dbReference type="RefSeq" id="WP_145218661.1">
    <property type="nucleotide sequence ID" value="NZ_CP036269.1"/>
</dbReference>
<protein>
    <submittedName>
        <fullName evidence="1">Uncharacterized protein</fullName>
    </submittedName>
</protein>
<dbReference type="AlphaFoldDB" id="A0A517RIP9"/>
<reference evidence="1 2" key="1">
    <citation type="submission" date="2019-02" db="EMBL/GenBank/DDBJ databases">
        <title>Deep-cultivation of Planctomycetes and their phenomic and genomic characterization uncovers novel biology.</title>
        <authorList>
            <person name="Wiegand S."/>
            <person name="Jogler M."/>
            <person name="Boedeker C."/>
            <person name="Pinto D."/>
            <person name="Vollmers J."/>
            <person name="Rivas-Marin E."/>
            <person name="Kohn T."/>
            <person name="Peeters S.H."/>
            <person name="Heuer A."/>
            <person name="Rast P."/>
            <person name="Oberbeckmann S."/>
            <person name="Bunk B."/>
            <person name="Jeske O."/>
            <person name="Meyerdierks A."/>
            <person name="Storesund J.E."/>
            <person name="Kallscheuer N."/>
            <person name="Luecker S."/>
            <person name="Lage O.M."/>
            <person name="Pohl T."/>
            <person name="Merkel B.J."/>
            <person name="Hornburger P."/>
            <person name="Mueller R.-W."/>
            <person name="Bruemmer F."/>
            <person name="Labrenz M."/>
            <person name="Spormann A.M."/>
            <person name="Op den Camp H."/>
            <person name="Overmann J."/>
            <person name="Amann R."/>
            <person name="Jetten M.S.M."/>
            <person name="Mascher T."/>
            <person name="Medema M.H."/>
            <person name="Devos D.P."/>
            <person name="Kaster A.-K."/>
            <person name="Ovreas L."/>
            <person name="Rohde M."/>
            <person name="Galperin M.Y."/>
            <person name="Jogler C."/>
        </authorList>
    </citation>
    <scope>NUCLEOTIDE SEQUENCE [LARGE SCALE GENOMIC DNA]</scope>
    <source>
        <strain evidence="1 2">Pan241w</strain>
    </source>
</reference>
<dbReference type="Proteomes" id="UP000317171">
    <property type="component" value="Chromosome"/>
</dbReference>
<dbReference type="EMBL" id="CP036269">
    <property type="protein sequence ID" value="QDT43754.1"/>
    <property type="molecule type" value="Genomic_DNA"/>
</dbReference>
<gene>
    <name evidence="1" type="ORF">Pan241w_38580</name>
</gene>
<proteinExistence type="predicted"/>
<evidence type="ECO:0000313" key="2">
    <source>
        <dbReference type="Proteomes" id="UP000317171"/>
    </source>
</evidence>
<dbReference type="OrthoDB" id="10019238at2"/>
<dbReference type="KEGG" id="gaz:Pan241w_38580"/>
<evidence type="ECO:0000313" key="1">
    <source>
        <dbReference type="EMBL" id="QDT43754.1"/>
    </source>
</evidence>
<name>A0A517RIP9_9PLAN</name>
<accession>A0A517RIP9</accession>
<sequence length="251" mass="27512">MLITNWLNTLVSRIQPRICSHSRYRRSTTKRWQAVQQSSFSTIEQLEVRQMLTSTLFLDFGAGFTSGELNTTVYDYATIDGGGYFDGSYYQGTGPNFNGFTYNSTTLGTSDTLTLKSLNYDYDGNSVVNSSDLTALANAVVPLIERVLEPFDIDVEIASANDFDDVRDYLSDNDPATDGKFDAYVFVTDLLAPAYGSGASGSIGEIFSLYGIAASSDFSVISSSEYHQGNQYDEAAHVFAETILEGISKPF</sequence>